<keyword evidence="2" id="KW-1185">Reference proteome</keyword>
<dbReference type="EMBL" id="JANPWB010000012">
    <property type="protein sequence ID" value="KAJ1114084.1"/>
    <property type="molecule type" value="Genomic_DNA"/>
</dbReference>
<reference evidence="1" key="1">
    <citation type="journal article" date="2022" name="bioRxiv">
        <title>Sequencing and chromosome-scale assembly of the giantPleurodeles waltlgenome.</title>
        <authorList>
            <person name="Brown T."/>
            <person name="Elewa A."/>
            <person name="Iarovenko S."/>
            <person name="Subramanian E."/>
            <person name="Araus A.J."/>
            <person name="Petzold A."/>
            <person name="Susuki M."/>
            <person name="Suzuki K.-i.T."/>
            <person name="Hayashi T."/>
            <person name="Toyoda A."/>
            <person name="Oliveira C."/>
            <person name="Osipova E."/>
            <person name="Leigh N.D."/>
            <person name="Simon A."/>
            <person name="Yun M.H."/>
        </authorList>
    </citation>
    <scope>NUCLEOTIDE SEQUENCE</scope>
    <source>
        <strain evidence="1">20211129_DDA</strain>
        <tissue evidence="1">Liver</tissue>
    </source>
</reference>
<organism evidence="1 2">
    <name type="scientific">Pleurodeles waltl</name>
    <name type="common">Iberian ribbed newt</name>
    <dbReference type="NCBI Taxonomy" id="8319"/>
    <lineage>
        <taxon>Eukaryota</taxon>
        <taxon>Metazoa</taxon>
        <taxon>Chordata</taxon>
        <taxon>Craniata</taxon>
        <taxon>Vertebrata</taxon>
        <taxon>Euteleostomi</taxon>
        <taxon>Amphibia</taxon>
        <taxon>Batrachia</taxon>
        <taxon>Caudata</taxon>
        <taxon>Salamandroidea</taxon>
        <taxon>Salamandridae</taxon>
        <taxon>Pleurodelinae</taxon>
        <taxon>Pleurodeles</taxon>
    </lineage>
</organism>
<sequence>MITDYLSQNDDKHISFMTKWEALKAVVRREVISLSVMENKPQKEQRALLEQKVAELERSHKCTGAPRVRRELEKIRLQLK</sequence>
<proteinExistence type="predicted"/>
<gene>
    <name evidence="1" type="ORF">NDU88_002323</name>
</gene>
<comment type="caution">
    <text evidence="1">The sequence shown here is derived from an EMBL/GenBank/DDBJ whole genome shotgun (WGS) entry which is preliminary data.</text>
</comment>
<dbReference type="Proteomes" id="UP001066276">
    <property type="component" value="Chromosome 8"/>
</dbReference>
<evidence type="ECO:0000313" key="2">
    <source>
        <dbReference type="Proteomes" id="UP001066276"/>
    </source>
</evidence>
<evidence type="ECO:0000313" key="1">
    <source>
        <dbReference type="EMBL" id="KAJ1114084.1"/>
    </source>
</evidence>
<name>A0AAV7NG16_PLEWA</name>
<dbReference type="AlphaFoldDB" id="A0AAV7NG16"/>
<protein>
    <submittedName>
        <fullName evidence="1">Uncharacterized protein</fullName>
    </submittedName>
</protein>
<accession>A0AAV7NG16</accession>